<keyword evidence="2" id="KW-1185">Reference proteome</keyword>
<reference evidence="1 2" key="1">
    <citation type="submission" date="2024-08" db="EMBL/GenBank/DDBJ databases">
        <title>Oceanimonas smirnovii Genome sequencing and assembly.</title>
        <authorList>
            <person name="Tang B."/>
        </authorList>
    </citation>
    <scope>NUCLEOTIDE SEQUENCE [LARGE SCALE GENOMIC DNA]</scope>
    <source>
        <strain evidence="1 2">OS2020-119</strain>
    </source>
</reference>
<protein>
    <submittedName>
        <fullName evidence="1">DUF2989 domain-containing protein</fullName>
    </submittedName>
</protein>
<dbReference type="RefSeq" id="WP_245541407.1">
    <property type="nucleotide sequence ID" value="NZ_CP166302.1"/>
</dbReference>
<gene>
    <name evidence="1" type="ORF">AB9R89_14480</name>
</gene>
<organism evidence="1 2">
    <name type="scientific">Oceanimonas smirnovii</name>
    <dbReference type="NCBI Taxonomy" id="264574"/>
    <lineage>
        <taxon>Bacteria</taxon>
        <taxon>Pseudomonadati</taxon>
        <taxon>Pseudomonadota</taxon>
        <taxon>Gammaproteobacteria</taxon>
        <taxon>Aeromonadales</taxon>
        <taxon>Aeromonadaceae</taxon>
        <taxon>Oceanimonas</taxon>
    </lineage>
</organism>
<name>A0ABW7P4W8_9GAMM</name>
<accession>A0ABW7P4W8</accession>
<evidence type="ECO:0000313" key="2">
    <source>
        <dbReference type="Proteomes" id="UP001610706"/>
    </source>
</evidence>
<comment type="caution">
    <text evidence="1">The sequence shown here is derived from an EMBL/GenBank/DDBJ whole genome shotgun (WGS) entry which is preliminary data.</text>
</comment>
<dbReference type="InterPro" id="IPR021372">
    <property type="entry name" value="DUF2989"/>
</dbReference>
<evidence type="ECO:0000313" key="1">
    <source>
        <dbReference type="EMBL" id="MFH7566519.1"/>
    </source>
</evidence>
<dbReference type="EMBL" id="JBGFTR010000033">
    <property type="protein sequence ID" value="MFH7566519.1"/>
    <property type="molecule type" value="Genomic_DNA"/>
</dbReference>
<dbReference type="Pfam" id="PF11207">
    <property type="entry name" value="DUF2989"/>
    <property type="match status" value="1"/>
</dbReference>
<proteinExistence type="predicted"/>
<sequence length="250" mass="29179">MLTGCERDRNKSLCSRFPQFCSDLHSDSWCGKERDQLVEARYENAERPGDASRYMVMNALDSYQRCLEPLLDMQYTKRHERKNTKVETIIDIDAELTRLEASTAGSDYPYLQLWRWERHGDRAARRDFIAGADRPDMQQPPLQKALAGFLLHQDPAGAERAMQRALMLTPANSKPDADLLASLIGLYIRQRQYQQAWLWSQVLSELYDDDMVNWKQMEPYARFTAQERETMVQQAMMLAEQLRKGQYQAN</sequence>
<dbReference type="Proteomes" id="UP001610706">
    <property type="component" value="Unassembled WGS sequence"/>
</dbReference>